<evidence type="ECO:0000256" key="2">
    <source>
        <dbReference type="ARBA" id="ARBA00012438"/>
    </source>
</evidence>
<dbReference type="CDD" id="cd00130">
    <property type="entry name" value="PAS"/>
    <property type="match status" value="1"/>
</dbReference>
<dbReference type="eggNOG" id="COG2205">
    <property type="taxonomic scope" value="Bacteria"/>
</dbReference>
<protein>
    <recommendedName>
        <fullName evidence="2">histidine kinase</fullName>
        <ecNumber evidence="2">2.7.13.3</ecNumber>
    </recommendedName>
</protein>
<dbReference type="RefSeq" id="WP_015469919.1">
    <property type="nucleotide sequence ID" value="NC_020813.1"/>
</dbReference>
<dbReference type="InterPro" id="IPR000014">
    <property type="entry name" value="PAS"/>
</dbReference>
<evidence type="ECO:0000313" key="13">
    <source>
        <dbReference type="EMBL" id="AGH95429.1"/>
    </source>
</evidence>
<evidence type="ECO:0000256" key="5">
    <source>
        <dbReference type="ARBA" id="ARBA00022741"/>
    </source>
</evidence>
<dbReference type="STRING" id="1184267.A11Q_1213"/>
<keyword evidence="5" id="KW-0547">Nucleotide-binding</keyword>
<dbReference type="InterPro" id="IPR003594">
    <property type="entry name" value="HATPase_dom"/>
</dbReference>
<feature type="domain" description="Histidine kinase" evidence="10">
    <location>
        <begin position="215"/>
        <end position="431"/>
    </location>
</feature>
<evidence type="ECO:0000259" key="12">
    <source>
        <dbReference type="PROSITE" id="PS50113"/>
    </source>
</evidence>
<evidence type="ECO:0000313" key="14">
    <source>
        <dbReference type="Proteomes" id="UP000012040"/>
    </source>
</evidence>
<dbReference type="EMBL" id="CP003537">
    <property type="protein sequence ID" value="AGH95429.1"/>
    <property type="molecule type" value="Genomic_DNA"/>
</dbReference>
<dbReference type="PATRIC" id="fig|1184267.3.peg.1228"/>
<dbReference type="SMART" id="SM00387">
    <property type="entry name" value="HATPase_c"/>
    <property type="match status" value="1"/>
</dbReference>
<reference evidence="13 14" key="1">
    <citation type="journal article" date="2013" name="ISME J.">
        <title>By their genes ye shall know them: genomic signatures of predatory bacteria.</title>
        <authorList>
            <person name="Pasternak Z."/>
            <person name="Pietrokovski S."/>
            <person name="Rotem O."/>
            <person name="Gophna U."/>
            <person name="Lurie-Weinberger M.N."/>
            <person name="Jurkevitch E."/>
        </authorList>
    </citation>
    <scope>NUCLEOTIDE SEQUENCE [LARGE SCALE GENOMIC DNA]</scope>
    <source>
        <strain evidence="13 14">JSS</strain>
    </source>
</reference>
<evidence type="ECO:0000256" key="3">
    <source>
        <dbReference type="ARBA" id="ARBA00022553"/>
    </source>
</evidence>
<evidence type="ECO:0000256" key="6">
    <source>
        <dbReference type="ARBA" id="ARBA00022777"/>
    </source>
</evidence>
<dbReference type="PANTHER" id="PTHR43065">
    <property type="entry name" value="SENSOR HISTIDINE KINASE"/>
    <property type="match status" value="1"/>
</dbReference>
<dbReference type="NCBIfam" id="TIGR00229">
    <property type="entry name" value="sensory_box"/>
    <property type="match status" value="1"/>
</dbReference>
<comment type="catalytic activity">
    <reaction evidence="1">
        <text>ATP + protein L-histidine = ADP + protein N-phospho-L-histidine.</text>
        <dbReference type="EC" id="2.7.13.3"/>
    </reaction>
</comment>
<dbReference type="PROSITE" id="PS50109">
    <property type="entry name" value="HIS_KIN"/>
    <property type="match status" value="1"/>
</dbReference>
<dbReference type="Gene3D" id="1.10.287.130">
    <property type="match status" value="1"/>
</dbReference>
<dbReference type="AlphaFoldDB" id="M4VQJ4"/>
<dbReference type="InterPro" id="IPR036890">
    <property type="entry name" value="HATPase_C_sf"/>
</dbReference>
<dbReference type="Gene3D" id="3.30.450.20">
    <property type="entry name" value="PAS domain"/>
    <property type="match status" value="1"/>
</dbReference>
<dbReference type="SUPFAM" id="SSF55874">
    <property type="entry name" value="ATPase domain of HSP90 chaperone/DNA topoisomerase II/histidine kinase"/>
    <property type="match status" value="1"/>
</dbReference>
<dbReference type="HOGENOM" id="CLU_489724_0_0_7"/>
<dbReference type="InterPro" id="IPR004358">
    <property type="entry name" value="Sig_transdc_His_kin-like_C"/>
</dbReference>
<dbReference type="SUPFAM" id="SSF47384">
    <property type="entry name" value="Homodimeric domain of signal transducing histidine kinase"/>
    <property type="match status" value="1"/>
</dbReference>
<dbReference type="PROSITE" id="PS50113">
    <property type="entry name" value="PAC"/>
    <property type="match status" value="1"/>
</dbReference>
<evidence type="ECO:0000256" key="9">
    <source>
        <dbReference type="SAM" id="Phobius"/>
    </source>
</evidence>
<dbReference type="InterPro" id="IPR005467">
    <property type="entry name" value="His_kinase_dom"/>
</dbReference>
<keyword evidence="4" id="KW-0808">Transferase</keyword>
<evidence type="ECO:0000256" key="7">
    <source>
        <dbReference type="ARBA" id="ARBA00022840"/>
    </source>
</evidence>
<dbReference type="Proteomes" id="UP000012040">
    <property type="component" value="Chromosome"/>
</dbReference>
<keyword evidence="7" id="KW-0067">ATP-binding</keyword>
<dbReference type="PROSITE" id="PS50112">
    <property type="entry name" value="PAS"/>
    <property type="match status" value="1"/>
</dbReference>
<proteinExistence type="predicted"/>
<dbReference type="GO" id="GO:0000155">
    <property type="term" value="F:phosphorelay sensor kinase activity"/>
    <property type="evidence" value="ECO:0007669"/>
    <property type="project" value="InterPro"/>
</dbReference>
<sequence length="556" mass="63320">MWALSALVFLLTTGAFVFQLKIIPERSLIAIQAALILGLLCLFWVPTIFSQVRSRSNKSKTEKESHQRREFLEKLFSSLEEVAIISVADQSGKIIFANRQFCKISGYSVDELIGQDHRIVNSGYHPSDFFKTMWMTIKNGDVWQGEVKNLKKEGGYYWVKTYVVPLFDPERNMNEYVSFRFDITSEKEFEEIYRQEHLKNIHMNRLAALGEMVGTTAHEINNPMAAIGAYLSFMSKCLKSEDVTQYSDELNDNIIKARIQIQRILKIINGLREFVRSGENIEAEVVSLQSIIENAVTLCSGEISKKNVTVKVDIQETIVRVNPVQLEQVFVNLIMNALDAVATLQDKWIEINSRWISDQTIEVRVVDSGFGIDAKVAERIMLPFFSTKNKGSGTGLGLSISRGIVEQQNGQLYLDQKSPNTAFVIRLPIYLVSSSHHIEDLIGHHIRHRQKIIELLNSNFIIDPESGFEEVVADIGKWYEAIEQGYRQDPNFVKIQKLYPEFIQSVRSLLKRSQSNDRTVVYDAAQGSSSSYDLQSRKIVSCLQAFKSVQIKSHVV</sequence>
<keyword evidence="6" id="KW-0418">Kinase</keyword>
<evidence type="ECO:0000259" key="11">
    <source>
        <dbReference type="PROSITE" id="PS50112"/>
    </source>
</evidence>
<dbReference type="Pfam" id="PF13426">
    <property type="entry name" value="PAS_9"/>
    <property type="match status" value="1"/>
</dbReference>
<dbReference type="InterPro" id="IPR035965">
    <property type="entry name" value="PAS-like_dom_sf"/>
</dbReference>
<dbReference type="SMART" id="SM00388">
    <property type="entry name" value="HisKA"/>
    <property type="match status" value="1"/>
</dbReference>
<dbReference type="GO" id="GO:0005524">
    <property type="term" value="F:ATP binding"/>
    <property type="evidence" value="ECO:0007669"/>
    <property type="project" value="UniProtKB-KW"/>
</dbReference>
<dbReference type="CDD" id="cd00082">
    <property type="entry name" value="HisKA"/>
    <property type="match status" value="1"/>
</dbReference>
<dbReference type="Pfam" id="PF00512">
    <property type="entry name" value="HisKA"/>
    <property type="match status" value="1"/>
</dbReference>
<organism evidence="13 14">
    <name type="scientific">Pseudobdellovibrio exovorus JSS</name>
    <dbReference type="NCBI Taxonomy" id="1184267"/>
    <lineage>
        <taxon>Bacteria</taxon>
        <taxon>Pseudomonadati</taxon>
        <taxon>Bdellovibrionota</taxon>
        <taxon>Bdellovibrionia</taxon>
        <taxon>Bdellovibrionales</taxon>
        <taxon>Pseudobdellovibrionaceae</taxon>
        <taxon>Pseudobdellovibrio</taxon>
    </lineage>
</organism>
<keyword evidence="8" id="KW-0902">Two-component regulatory system</keyword>
<feature type="domain" description="PAC" evidence="12">
    <location>
        <begin position="143"/>
        <end position="195"/>
    </location>
</feature>
<gene>
    <name evidence="13" type="ORF">A11Q_1213</name>
</gene>
<evidence type="ECO:0000256" key="1">
    <source>
        <dbReference type="ARBA" id="ARBA00000085"/>
    </source>
</evidence>
<accession>M4VQJ4</accession>
<dbReference type="KEGG" id="bex:A11Q_1213"/>
<feature type="domain" description="PAS" evidence="11">
    <location>
        <begin position="68"/>
        <end position="128"/>
    </location>
</feature>
<keyword evidence="9" id="KW-0812">Transmembrane</keyword>
<name>M4VQJ4_9BACT</name>
<dbReference type="Gene3D" id="3.30.565.10">
    <property type="entry name" value="Histidine kinase-like ATPase, C-terminal domain"/>
    <property type="match status" value="1"/>
</dbReference>
<keyword evidence="9" id="KW-0472">Membrane</keyword>
<dbReference type="InterPro" id="IPR036097">
    <property type="entry name" value="HisK_dim/P_sf"/>
</dbReference>
<dbReference type="EC" id="2.7.13.3" evidence="2"/>
<keyword evidence="3" id="KW-0597">Phosphoprotein</keyword>
<dbReference type="PANTHER" id="PTHR43065:SF10">
    <property type="entry name" value="PEROXIDE STRESS-ACTIVATED HISTIDINE KINASE MAK3"/>
    <property type="match status" value="1"/>
</dbReference>
<dbReference type="SMART" id="SM00091">
    <property type="entry name" value="PAS"/>
    <property type="match status" value="1"/>
</dbReference>
<dbReference type="InterPro" id="IPR001610">
    <property type="entry name" value="PAC"/>
</dbReference>
<evidence type="ECO:0000259" key="10">
    <source>
        <dbReference type="PROSITE" id="PS50109"/>
    </source>
</evidence>
<dbReference type="Pfam" id="PF02518">
    <property type="entry name" value="HATPase_c"/>
    <property type="match status" value="1"/>
</dbReference>
<dbReference type="PRINTS" id="PR00344">
    <property type="entry name" value="BCTRLSENSOR"/>
</dbReference>
<feature type="transmembrane region" description="Helical" evidence="9">
    <location>
        <begin position="29"/>
        <end position="49"/>
    </location>
</feature>
<keyword evidence="14" id="KW-1185">Reference proteome</keyword>
<dbReference type="InterPro" id="IPR003661">
    <property type="entry name" value="HisK_dim/P_dom"/>
</dbReference>
<dbReference type="InterPro" id="IPR000700">
    <property type="entry name" value="PAS-assoc_C"/>
</dbReference>
<evidence type="ECO:0000256" key="4">
    <source>
        <dbReference type="ARBA" id="ARBA00022679"/>
    </source>
</evidence>
<dbReference type="SUPFAM" id="SSF55785">
    <property type="entry name" value="PYP-like sensor domain (PAS domain)"/>
    <property type="match status" value="1"/>
</dbReference>
<evidence type="ECO:0000256" key="8">
    <source>
        <dbReference type="ARBA" id="ARBA00023012"/>
    </source>
</evidence>
<dbReference type="SMART" id="SM00086">
    <property type="entry name" value="PAC"/>
    <property type="match status" value="1"/>
</dbReference>
<keyword evidence="9" id="KW-1133">Transmembrane helix</keyword>